<feature type="transmembrane region" description="Helical" evidence="6">
    <location>
        <begin position="20"/>
        <end position="40"/>
    </location>
</feature>
<keyword evidence="3 6" id="KW-0812">Transmembrane</keyword>
<accession>A0A1I6CV58</accession>
<evidence type="ECO:0000256" key="6">
    <source>
        <dbReference type="SAM" id="Phobius"/>
    </source>
</evidence>
<comment type="subcellular location">
    <subcellularLocation>
        <location evidence="1">Cell membrane</location>
        <topology evidence="1">Multi-pass membrane protein</topology>
    </subcellularLocation>
</comment>
<feature type="transmembrane region" description="Helical" evidence="6">
    <location>
        <begin position="101"/>
        <end position="118"/>
    </location>
</feature>
<dbReference type="EMBL" id="FOYI01000001">
    <property type="protein sequence ID" value="SFQ97119.1"/>
    <property type="molecule type" value="Genomic_DNA"/>
</dbReference>
<organism evidence="7 8">
    <name type="scientific">Poseidonocella sedimentorum</name>
    <dbReference type="NCBI Taxonomy" id="871652"/>
    <lineage>
        <taxon>Bacteria</taxon>
        <taxon>Pseudomonadati</taxon>
        <taxon>Pseudomonadota</taxon>
        <taxon>Alphaproteobacteria</taxon>
        <taxon>Rhodobacterales</taxon>
        <taxon>Roseobacteraceae</taxon>
        <taxon>Poseidonocella</taxon>
    </lineage>
</organism>
<dbReference type="InterPro" id="IPR019108">
    <property type="entry name" value="Caa3_assmbl_CtaG-rel"/>
</dbReference>
<reference evidence="7 8" key="1">
    <citation type="submission" date="2016-10" db="EMBL/GenBank/DDBJ databases">
        <authorList>
            <person name="de Groot N.N."/>
        </authorList>
    </citation>
    <scope>NUCLEOTIDE SEQUENCE [LARGE SCALE GENOMIC DNA]</scope>
    <source>
        <strain evidence="8">KMM 9023,NRIC 0796,JCM 17311,KCTC 23692</strain>
    </source>
</reference>
<dbReference type="Proteomes" id="UP000199302">
    <property type="component" value="Unassembled WGS sequence"/>
</dbReference>
<keyword evidence="2" id="KW-1003">Cell membrane</keyword>
<dbReference type="OrthoDB" id="259025at2"/>
<evidence type="ECO:0000256" key="2">
    <source>
        <dbReference type="ARBA" id="ARBA00022475"/>
    </source>
</evidence>
<dbReference type="Pfam" id="PF09678">
    <property type="entry name" value="Caa3_CtaG"/>
    <property type="match status" value="1"/>
</dbReference>
<gene>
    <name evidence="7" type="ORF">SAMN04515673_101433</name>
</gene>
<evidence type="ECO:0000313" key="8">
    <source>
        <dbReference type="Proteomes" id="UP000199302"/>
    </source>
</evidence>
<sequence length="245" mass="25767">MNPYVPFCGVPPGPAELLGRWTFDPVLLAGLAVALAGVLLSTRGAARRHPVLGWALVALLFVSPICAASMALFSARVAQHLLLTLVAAPLLAPLLRSRAPAPIAAATLFAALFWLWHVPGPYALTLQSDLAYWAMHLSLLGAATLLWAGLRTRVQTAPFGSVLALAATASQMTLLSVLLIVSDGLWHPWHALTTAPFGITAMADQALAGAFMWVAGGLIFAVLVAGLVLRMLGPHALSRPPMTPR</sequence>
<dbReference type="AlphaFoldDB" id="A0A1I6CV58"/>
<evidence type="ECO:0000256" key="5">
    <source>
        <dbReference type="ARBA" id="ARBA00023136"/>
    </source>
</evidence>
<feature type="transmembrane region" description="Helical" evidence="6">
    <location>
        <begin position="130"/>
        <end position="150"/>
    </location>
</feature>
<feature type="transmembrane region" description="Helical" evidence="6">
    <location>
        <begin position="77"/>
        <end position="94"/>
    </location>
</feature>
<evidence type="ECO:0000256" key="3">
    <source>
        <dbReference type="ARBA" id="ARBA00022692"/>
    </source>
</evidence>
<evidence type="ECO:0000313" key="7">
    <source>
        <dbReference type="EMBL" id="SFQ97119.1"/>
    </source>
</evidence>
<feature type="transmembrane region" description="Helical" evidence="6">
    <location>
        <begin position="206"/>
        <end position="229"/>
    </location>
</feature>
<proteinExistence type="predicted"/>
<dbReference type="GO" id="GO:0005886">
    <property type="term" value="C:plasma membrane"/>
    <property type="evidence" value="ECO:0007669"/>
    <property type="project" value="UniProtKB-SubCell"/>
</dbReference>
<evidence type="ECO:0000256" key="1">
    <source>
        <dbReference type="ARBA" id="ARBA00004651"/>
    </source>
</evidence>
<keyword evidence="5 6" id="KW-0472">Membrane</keyword>
<keyword evidence="8" id="KW-1185">Reference proteome</keyword>
<feature type="transmembrane region" description="Helical" evidence="6">
    <location>
        <begin position="52"/>
        <end position="71"/>
    </location>
</feature>
<keyword evidence="4 6" id="KW-1133">Transmembrane helix</keyword>
<dbReference type="RefSeq" id="WP_092076114.1">
    <property type="nucleotide sequence ID" value="NZ_FOYI01000001.1"/>
</dbReference>
<evidence type="ECO:0000256" key="4">
    <source>
        <dbReference type="ARBA" id="ARBA00022989"/>
    </source>
</evidence>
<feature type="transmembrane region" description="Helical" evidence="6">
    <location>
        <begin position="162"/>
        <end position="186"/>
    </location>
</feature>
<name>A0A1I6CV58_9RHOB</name>
<protein>
    <submittedName>
        <fullName evidence="7">Putative membrane protein</fullName>
    </submittedName>
</protein>
<dbReference type="STRING" id="871652.SAMN04515673_101433"/>